<sequence>MLNKYVKINGERVPNPIDYSESFSKVSNTFQSEAGDDLAIDVRAGKYSGSLKFQVSSRWKNKLLGYANMQSVKLQIDEAEYTVRIESIDCDLEKNSEYSQNTQGYWTVSFSAEEL</sequence>
<proteinExistence type="predicted"/>
<evidence type="ECO:0000313" key="1">
    <source>
        <dbReference type="EMBL" id="MCC2219557.1"/>
    </source>
</evidence>
<organism evidence="1 2">
    <name type="scientific">Coprococcus hominis</name>
    <name type="common">ex Arizal et al. 2022</name>
    <dbReference type="NCBI Taxonomy" id="2881262"/>
    <lineage>
        <taxon>Bacteria</taxon>
        <taxon>Bacillati</taxon>
        <taxon>Bacillota</taxon>
        <taxon>Clostridia</taxon>
        <taxon>Lachnospirales</taxon>
        <taxon>Lachnospiraceae</taxon>
        <taxon>Coprococcus</taxon>
    </lineage>
</organism>
<reference evidence="1 2" key="1">
    <citation type="submission" date="2021-10" db="EMBL/GenBank/DDBJ databases">
        <title>Anaerobic single-cell dispensing facilitates the cultivation of human gut bacteria.</title>
        <authorList>
            <person name="Afrizal A."/>
        </authorList>
    </citation>
    <scope>NUCLEOTIDE SEQUENCE [LARGE SCALE GENOMIC DNA]</scope>
    <source>
        <strain evidence="1 2">CLA-AA-H212</strain>
    </source>
</reference>
<evidence type="ECO:0000313" key="2">
    <source>
        <dbReference type="Proteomes" id="UP001198495"/>
    </source>
</evidence>
<gene>
    <name evidence="1" type="ORF">LKD28_11025</name>
</gene>
<name>A0ABS8FQV1_9FIRM</name>
<dbReference type="Proteomes" id="UP001198495">
    <property type="component" value="Unassembled WGS sequence"/>
</dbReference>
<keyword evidence="2" id="KW-1185">Reference proteome</keyword>
<comment type="caution">
    <text evidence="1">The sequence shown here is derived from an EMBL/GenBank/DDBJ whole genome shotgun (WGS) entry which is preliminary data.</text>
</comment>
<dbReference type="EMBL" id="JAJEQT010000008">
    <property type="protein sequence ID" value="MCC2219557.1"/>
    <property type="molecule type" value="Genomic_DNA"/>
</dbReference>
<accession>A0ABS8FQV1</accession>
<dbReference type="RefSeq" id="WP_227573451.1">
    <property type="nucleotide sequence ID" value="NZ_JAJEQT010000008.1"/>
</dbReference>
<protein>
    <submittedName>
        <fullName evidence="1">Uncharacterized protein</fullName>
    </submittedName>
</protein>